<name>A0ABX6P5R5_9BURK</name>
<proteinExistence type="predicted"/>
<keyword evidence="2" id="KW-1185">Reference proteome</keyword>
<protein>
    <submittedName>
        <fullName evidence="1">Uncharacterized protein</fullName>
    </submittedName>
</protein>
<organism evidence="1 2">
    <name type="scientific">Ramlibacter terrae</name>
    <dbReference type="NCBI Taxonomy" id="2732511"/>
    <lineage>
        <taxon>Bacteria</taxon>
        <taxon>Pseudomonadati</taxon>
        <taxon>Pseudomonadota</taxon>
        <taxon>Betaproteobacteria</taxon>
        <taxon>Burkholderiales</taxon>
        <taxon>Comamonadaceae</taxon>
        <taxon>Ramlibacter</taxon>
    </lineage>
</organism>
<gene>
    <name evidence="1" type="ORF">HK414_16525</name>
</gene>
<reference evidence="1 2" key="1">
    <citation type="submission" date="2020-05" db="EMBL/GenBank/DDBJ databases">
        <title>Ramlibacter rhizophilus sp. nov., isolated from rhizosphere soil of national flower Mugunghwa from South Korea.</title>
        <authorList>
            <person name="Zheng-Fei Y."/>
            <person name="Huan T."/>
        </authorList>
    </citation>
    <scope>NUCLEOTIDE SEQUENCE [LARGE SCALE GENOMIC DNA]</scope>
    <source>
        <strain evidence="1 2">H242</strain>
    </source>
</reference>
<dbReference type="EMBL" id="CP053418">
    <property type="protein sequence ID" value="QJW84713.1"/>
    <property type="molecule type" value="Genomic_DNA"/>
</dbReference>
<evidence type="ECO:0000313" key="1">
    <source>
        <dbReference type="EMBL" id="QJW84713.1"/>
    </source>
</evidence>
<accession>A0ABX6P5R5</accession>
<evidence type="ECO:0000313" key="2">
    <source>
        <dbReference type="Proteomes" id="UP000500826"/>
    </source>
</evidence>
<sequence>MLAQDFALLQRWLPAWWRGTVSALGFPGPLAWTSVRLAQSLESYARSQQRVTLSRAAEAEERELNFSRWGTG</sequence>
<dbReference type="Proteomes" id="UP000500826">
    <property type="component" value="Chromosome"/>
</dbReference>